<evidence type="ECO:0000256" key="1">
    <source>
        <dbReference type="SAM" id="MobiDB-lite"/>
    </source>
</evidence>
<feature type="region of interest" description="Disordered" evidence="1">
    <location>
        <begin position="274"/>
        <end position="299"/>
    </location>
</feature>
<feature type="domain" description="Extracellular mutant protein 11 C-terminal" evidence="2">
    <location>
        <begin position="328"/>
        <end position="458"/>
    </location>
</feature>
<dbReference type="AlphaFoldDB" id="A0A8H6NFG9"/>
<feature type="region of interest" description="Disordered" evidence="1">
    <location>
        <begin position="1"/>
        <end position="122"/>
    </location>
</feature>
<dbReference type="Pfam" id="PF15463">
    <property type="entry name" value="ECM11"/>
    <property type="match status" value="1"/>
</dbReference>
<dbReference type="InterPro" id="IPR029178">
    <property type="entry name" value="Ecm11_C"/>
</dbReference>
<protein>
    <recommendedName>
        <fullName evidence="2">Extracellular mutant protein 11 C-terminal domain-containing protein</fullName>
    </recommendedName>
</protein>
<keyword evidence="4" id="KW-1185">Reference proteome</keyword>
<sequence>MVPGMGPNKMAQYARNASLDPDHPNRNTNAHKNQSSHEPPESTHILPQTRQAITESAKLPSSRAFASGHSQHTTERLPNPPSKFPGTSPPSQHRPRANSRSSDDTHFWPESHIDSQLSSPTTQRFEGYDAAIIHRTQSPHILDSLPLHPIDQRQPFLVGKNGMLRNGPTANGTGLPIATTSMPSSLLEPAAQPNTYPNKPAFYSPRRPVKLGLHNMTVKRSHAHPTHTNSQDVFAESPTRHMFSHNLRRVKRDGNVQQLHYRDIFQDDNGVEDSLVSNESVSEDNHGTPKATYKEAHAGDSDVLKSKLPAFTSDQRDKTRKRRRESCDYADEELVGMAYSKLREQPFDDDPAKKQQVVGSLAGDGLPAKLEHFKGQSEDEQRHLFVQMSVSDWERTGDWFLEQFGQVAKKLQEARRSKRIMIEGFETEIAKREESVRIRTESITQKLVKIKQKGEDMLADKEI</sequence>
<dbReference type="GO" id="GO:0042790">
    <property type="term" value="P:nucleolar large rRNA transcription by RNA polymerase I"/>
    <property type="evidence" value="ECO:0007669"/>
    <property type="project" value="TreeGrafter"/>
</dbReference>
<gene>
    <name evidence="3" type="ORF">CMUS01_07653</name>
</gene>
<comment type="caution">
    <text evidence="3">The sequence shown here is derived from an EMBL/GenBank/DDBJ whole genome shotgun (WGS) entry which is preliminary data.</text>
</comment>
<dbReference type="GO" id="GO:0017025">
    <property type="term" value="F:TBP-class protein binding"/>
    <property type="evidence" value="ECO:0007669"/>
    <property type="project" value="TreeGrafter"/>
</dbReference>
<dbReference type="Proteomes" id="UP000639643">
    <property type="component" value="Unassembled WGS sequence"/>
</dbReference>
<dbReference type="GO" id="GO:0001164">
    <property type="term" value="F:RNA polymerase I core promoter sequence-specific DNA binding"/>
    <property type="evidence" value="ECO:0007669"/>
    <property type="project" value="TreeGrafter"/>
</dbReference>
<feature type="compositionally biased region" description="Polar residues" evidence="1">
    <location>
        <begin position="26"/>
        <end position="37"/>
    </location>
</feature>
<feature type="compositionally biased region" description="Basic and acidic residues" evidence="1">
    <location>
        <begin position="283"/>
        <end position="299"/>
    </location>
</feature>
<dbReference type="PANTHER" id="PTHR28244:SF3">
    <property type="entry name" value="EXTRACELLULAR MUTANT PROTEIN 11 C-TERMINAL DOMAIN-CONTAINING PROTEIN"/>
    <property type="match status" value="1"/>
</dbReference>
<dbReference type="PANTHER" id="PTHR28244">
    <property type="entry name" value="RNA POLYMERASE I-SPECIFIC TRANSCRIPTION INITIATION FACTOR RRN11"/>
    <property type="match status" value="1"/>
</dbReference>
<feature type="compositionally biased region" description="Polar residues" evidence="1">
    <location>
        <begin position="45"/>
        <end position="54"/>
    </location>
</feature>
<evidence type="ECO:0000313" key="4">
    <source>
        <dbReference type="Proteomes" id="UP000639643"/>
    </source>
</evidence>
<proteinExistence type="predicted"/>
<reference evidence="3" key="1">
    <citation type="journal article" date="2020" name="Phytopathology">
        <title>Genome Sequence Resources of Colletotrichum truncatum, C. plurivorum, C. musicola, and C. sojae: Four Species Pathogenic to Soybean (Glycine max).</title>
        <authorList>
            <person name="Rogerio F."/>
            <person name="Boufleur T.R."/>
            <person name="Ciampi-Guillardi M."/>
            <person name="Sukno S.A."/>
            <person name="Thon M.R."/>
            <person name="Massola Junior N.S."/>
            <person name="Baroncelli R."/>
        </authorList>
    </citation>
    <scope>NUCLEOTIDE SEQUENCE</scope>
    <source>
        <strain evidence="3">LFN0074</strain>
    </source>
</reference>
<accession>A0A8H6NFG9</accession>
<feature type="compositionally biased region" description="Basic and acidic residues" evidence="1">
    <location>
        <begin position="101"/>
        <end position="113"/>
    </location>
</feature>
<dbReference type="EMBL" id="WIGM01000279">
    <property type="protein sequence ID" value="KAF6830690.1"/>
    <property type="molecule type" value="Genomic_DNA"/>
</dbReference>
<dbReference type="OrthoDB" id="5346740at2759"/>
<organism evidence="3 4">
    <name type="scientific">Colletotrichum musicola</name>
    <dbReference type="NCBI Taxonomy" id="2175873"/>
    <lineage>
        <taxon>Eukaryota</taxon>
        <taxon>Fungi</taxon>
        <taxon>Dikarya</taxon>
        <taxon>Ascomycota</taxon>
        <taxon>Pezizomycotina</taxon>
        <taxon>Sordariomycetes</taxon>
        <taxon>Hypocreomycetidae</taxon>
        <taxon>Glomerellales</taxon>
        <taxon>Glomerellaceae</taxon>
        <taxon>Colletotrichum</taxon>
        <taxon>Colletotrichum orchidearum species complex</taxon>
    </lineage>
</organism>
<dbReference type="InterPro" id="IPR053029">
    <property type="entry name" value="RNA_pol_I-specific_init_factor"/>
</dbReference>
<dbReference type="GO" id="GO:0070860">
    <property type="term" value="C:RNA polymerase I core factor complex"/>
    <property type="evidence" value="ECO:0007669"/>
    <property type="project" value="TreeGrafter"/>
</dbReference>
<evidence type="ECO:0000259" key="2">
    <source>
        <dbReference type="Pfam" id="PF15463"/>
    </source>
</evidence>
<name>A0A8H6NFG9_9PEZI</name>
<evidence type="ECO:0000313" key="3">
    <source>
        <dbReference type="EMBL" id="KAF6830690.1"/>
    </source>
</evidence>